<sequence>MLKSSALYYVWMDLAFSHKPLTSDAGSSEELVSLGDMSSVDGWHLIQYSGGQNAPTRFDIALFWSQNSTRMAHEVEWKRDEHTPLLRLRTPKSKEFLQSFLLGARCLASLCPPHPCIF</sequence>
<keyword evidence="2" id="KW-1185">Reference proteome</keyword>
<evidence type="ECO:0000313" key="1">
    <source>
        <dbReference type="EMBL" id="TQD99133.1"/>
    </source>
</evidence>
<comment type="caution">
    <text evidence="1">The sequence shown here is derived from an EMBL/GenBank/DDBJ whole genome shotgun (WGS) entry which is preliminary data.</text>
</comment>
<gene>
    <name evidence="1" type="ORF">C1H46_015252</name>
</gene>
<protein>
    <submittedName>
        <fullName evidence="1">Uncharacterized protein</fullName>
    </submittedName>
</protein>
<reference evidence="1 2" key="1">
    <citation type="journal article" date="2019" name="G3 (Bethesda)">
        <title>Sequencing of a Wild Apple (Malus baccata) Genome Unravels the Differences Between Cultivated and Wild Apple Species Regarding Disease Resistance and Cold Tolerance.</title>
        <authorList>
            <person name="Chen X."/>
        </authorList>
    </citation>
    <scope>NUCLEOTIDE SEQUENCE [LARGE SCALE GENOMIC DNA]</scope>
    <source>
        <strain evidence="2">cv. Shandingzi</strain>
        <tissue evidence="1">Leaves</tissue>
    </source>
</reference>
<evidence type="ECO:0000313" key="2">
    <source>
        <dbReference type="Proteomes" id="UP000315295"/>
    </source>
</evidence>
<dbReference type="EMBL" id="VIEB01000241">
    <property type="protein sequence ID" value="TQD99133.1"/>
    <property type="molecule type" value="Genomic_DNA"/>
</dbReference>
<organism evidence="1 2">
    <name type="scientific">Malus baccata</name>
    <name type="common">Siberian crab apple</name>
    <name type="synonym">Pyrus baccata</name>
    <dbReference type="NCBI Taxonomy" id="106549"/>
    <lineage>
        <taxon>Eukaryota</taxon>
        <taxon>Viridiplantae</taxon>
        <taxon>Streptophyta</taxon>
        <taxon>Embryophyta</taxon>
        <taxon>Tracheophyta</taxon>
        <taxon>Spermatophyta</taxon>
        <taxon>Magnoliopsida</taxon>
        <taxon>eudicotyledons</taxon>
        <taxon>Gunneridae</taxon>
        <taxon>Pentapetalae</taxon>
        <taxon>rosids</taxon>
        <taxon>fabids</taxon>
        <taxon>Rosales</taxon>
        <taxon>Rosaceae</taxon>
        <taxon>Amygdaloideae</taxon>
        <taxon>Maleae</taxon>
        <taxon>Malus</taxon>
    </lineage>
</organism>
<proteinExistence type="predicted"/>
<accession>A0A540MK24</accession>
<dbReference type="STRING" id="106549.A0A540MK24"/>
<name>A0A540MK24_MALBA</name>
<dbReference type="AlphaFoldDB" id="A0A540MK24"/>
<dbReference type="Proteomes" id="UP000315295">
    <property type="component" value="Unassembled WGS sequence"/>
</dbReference>